<dbReference type="PANTHER" id="PTHR30093">
    <property type="entry name" value="GENERAL SECRETION PATHWAY PROTEIN G"/>
    <property type="match status" value="1"/>
</dbReference>
<dbReference type="EMBL" id="PFNL01000070">
    <property type="protein sequence ID" value="PIZ46986.1"/>
    <property type="molecule type" value="Genomic_DNA"/>
</dbReference>
<evidence type="ECO:0000313" key="7">
    <source>
        <dbReference type="EMBL" id="PIZ46986.1"/>
    </source>
</evidence>
<dbReference type="Pfam" id="PF22434">
    <property type="entry name" value="PilW_C"/>
    <property type="match status" value="1"/>
</dbReference>
<evidence type="ECO:0000256" key="3">
    <source>
        <dbReference type="ARBA" id="ARBA00022692"/>
    </source>
</evidence>
<comment type="caution">
    <text evidence="7">The sequence shown here is derived from an EMBL/GenBank/DDBJ whole genome shotgun (WGS) entry which is preliminary data.</text>
</comment>
<evidence type="ECO:0000256" key="4">
    <source>
        <dbReference type="ARBA" id="ARBA00022989"/>
    </source>
</evidence>
<dbReference type="InterPro" id="IPR045584">
    <property type="entry name" value="Pilin-like"/>
</dbReference>
<keyword evidence="3 6" id="KW-0812">Transmembrane</keyword>
<keyword evidence="4 6" id="KW-1133">Transmembrane helix</keyword>
<dbReference type="PRINTS" id="PR00813">
    <property type="entry name" value="BCTERIALGSPG"/>
</dbReference>
<protein>
    <submittedName>
        <fullName evidence="7">Uncharacterized protein</fullName>
    </submittedName>
</protein>
<evidence type="ECO:0000256" key="1">
    <source>
        <dbReference type="ARBA" id="ARBA00004167"/>
    </source>
</evidence>
<evidence type="ECO:0000256" key="6">
    <source>
        <dbReference type="SAM" id="Phobius"/>
    </source>
</evidence>
<dbReference type="GO" id="GO:0015628">
    <property type="term" value="P:protein secretion by the type II secretion system"/>
    <property type="evidence" value="ECO:0007669"/>
    <property type="project" value="InterPro"/>
</dbReference>
<evidence type="ECO:0000313" key="8">
    <source>
        <dbReference type="Proteomes" id="UP000228920"/>
    </source>
</evidence>
<feature type="transmembrane region" description="Helical" evidence="6">
    <location>
        <begin position="7"/>
        <end position="32"/>
    </location>
</feature>
<reference evidence="8" key="1">
    <citation type="submission" date="2017-09" db="EMBL/GenBank/DDBJ databases">
        <title>Depth-based differentiation of microbial function through sediment-hosted aquifers and enrichment of novel symbionts in the deep terrestrial subsurface.</title>
        <authorList>
            <person name="Probst A.J."/>
            <person name="Ladd B."/>
            <person name="Jarett J.K."/>
            <person name="Geller-Mcgrath D.E."/>
            <person name="Sieber C.M.K."/>
            <person name="Emerson J.B."/>
            <person name="Anantharaman K."/>
            <person name="Thomas B.C."/>
            <person name="Malmstrom R."/>
            <person name="Stieglmeier M."/>
            <person name="Klingl A."/>
            <person name="Woyke T."/>
            <person name="Ryan C.M."/>
            <person name="Banfield J.F."/>
        </authorList>
    </citation>
    <scope>NUCLEOTIDE SEQUENCE [LARGE SCALE GENOMIC DNA]</scope>
</reference>
<accession>A0A2M7TK06</accession>
<evidence type="ECO:0000256" key="2">
    <source>
        <dbReference type="ARBA" id="ARBA00022481"/>
    </source>
</evidence>
<dbReference type="InterPro" id="IPR000983">
    <property type="entry name" value="Bac_GSPG_pilin"/>
</dbReference>
<sequence length="182" mass="19368">MIIRNRLGFTLIELLVVIVIIGLLAGIGIASFSGSIDRAKIAELQSHVDEISLAAKRYFLDTGSWPPNYRLTNTLNPFTTNPSVSGWSGPYIDPWSAAHPWEGHIGWAVYDADGDGDTDTAIVLDDDRPGTTSTDNGGIIPLDTMIAIDKTFDDGNLATGNVRGNGLGFGAAAGELVILVRL</sequence>
<dbReference type="SUPFAM" id="SSF54523">
    <property type="entry name" value="Pili subunits"/>
    <property type="match status" value="1"/>
</dbReference>
<gene>
    <name evidence="7" type="ORF">COY32_02550</name>
</gene>
<dbReference type="PANTHER" id="PTHR30093:SF44">
    <property type="entry name" value="TYPE II SECRETION SYSTEM CORE PROTEIN G"/>
    <property type="match status" value="1"/>
</dbReference>
<dbReference type="NCBIfam" id="TIGR02532">
    <property type="entry name" value="IV_pilin_GFxxxE"/>
    <property type="match status" value="1"/>
</dbReference>
<comment type="subcellular location">
    <subcellularLocation>
        <location evidence="1">Membrane</location>
        <topology evidence="1">Single-pass membrane protein</topology>
    </subcellularLocation>
</comment>
<dbReference type="Proteomes" id="UP000228920">
    <property type="component" value="Unassembled WGS sequence"/>
</dbReference>
<dbReference type="GO" id="GO:0016020">
    <property type="term" value="C:membrane"/>
    <property type="evidence" value="ECO:0007669"/>
    <property type="project" value="UniProtKB-SubCell"/>
</dbReference>
<dbReference type="InterPro" id="IPR012902">
    <property type="entry name" value="N_methyl_site"/>
</dbReference>
<proteinExistence type="predicted"/>
<dbReference type="Pfam" id="PF07963">
    <property type="entry name" value="N_methyl"/>
    <property type="match status" value="1"/>
</dbReference>
<dbReference type="GO" id="GO:0015627">
    <property type="term" value="C:type II protein secretion system complex"/>
    <property type="evidence" value="ECO:0007669"/>
    <property type="project" value="InterPro"/>
</dbReference>
<dbReference type="Gene3D" id="3.30.700.10">
    <property type="entry name" value="Glycoprotein, Type 4 Pilin"/>
    <property type="match status" value="1"/>
</dbReference>
<evidence type="ECO:0000256" key="5">
    <source>
        <dbReference type="ARBA" id="ARBA00023136"/>
    </source>
</evidence>
<keyword evidence="5 6" id="KW-0472">Membrane</keyword>
<organism evidence="7 8">
    <name type="scientific">candidate division WWE3 bacterium CG_4_10_14_0_2_um_filter_41_14</name>
    <dbReference type="NCBI Taxonomy" id="1975072"/>
    <lineage>
        <taxon>Bacteria</taxon>
        <taxon>Katanobacteria</taxon>
    </lineage>
</organism>
<keyword evidence="2" id="KW-0488">Methylation</keyword>
<name>A0A2M7TK06_UNCKA</name>
<dbReference type="AlphaFoldDB" id="A0A2M7TK06"/>